<dbReference type="InterPro" id="IPR002510">
    <property type="entry name" value="Metalloprtase-TldD/E_N"/>
</dbReference>
<feature type="domain" description="Metalloprotease TldD/E C-terminal" evidence="2">
    <location>
        <begin position="214"/>
        <end position="438"/>
    </location>
</feature>
<accession>A0A3B0RWK7</accession>
<organism evidence="3">
    <name type="scientific">hydrothermal vent metagenome</name>
    <dbReference type="NCBI Taxonomy" id="652676"/>
    <lineage>
        <taxon>unclassified sequences</taxon>
        <taxon>metagenomes</taxon>
        <taxon>ecological metagenomes</taxon>
    </lineage>
</organism>
<dbReference type="GO" id="GO:0008237">
    <property type="term" value="F:metallopeptidase activity"/>
    <property type="evidence" value="ECO:0007669"/>
    <property type="project" value="InterPro"/>
</dbReference>
<dbReference type="AlphaFoldDB" id="A0A3B0RWK7"/>
<evidence type="ECO:0000259" key="1">
    <source>
        <dbReference type="Pfam" id="PF01523"/>
    </source>
</evidence>
<reference evidence="3" key="1">
    <citation type="submission" date="2018-06" db="EMBL/GenBank/DDBJ databases">
        <authorList>
            <person name="Zhirakovskaya E."/>
        </authorList>
    </citation>
    <scope>NUCLEOTIDE SEQUENCE</scope>
</reference>
<dbReference type="InterPro" id="IPR045569">
    <property type="entry name" value="Metalloprtase-TldD/E_C"/>
</dbReference>
<dbReference type="InterPro" id="IPR036059">
    <property type="entry name" value="TldD/PmbA_sf"/>
</dbReference>
<name>A0A3B0RWK7_9ZZZZ</name>
<evidence type="ECO:0000313" key="3">
    <source>
        <dbReference type="EMBL" id="VAV92768.1"/>
    </source>
</evidence>
<dbReference type="Pfam" id="PF01523">
    <property type="entry name" value="PmbA_TldD_1st"/>
    <property type="match status" value="1"/>
</dbReference>
<dbReference type="SUPFAM" id="SSF111283">
    <property type="entry name" value="Putative modulator of DNA gyrase, PmbA/TldD"/>
    <property type="match status" value="1"/>
</dbReference>
<gene>
    <name evidence="3" type="ORF">MNBD_ACTINO02-2979</name>
</gene>
<dbReference type="InterPro" id="IPR035068">
    <property type="entry name" value="TldD/PmbA_N"/>
</dbReference>
<dbReference type="GO" id="GO:0006508">
    <property type="term" value="P:proteolysis"/>
    <property type="evidence" value="ECO:0007669"/>
    <property type="project" value="InterPro"/>
</dbReference>
<dbReference type="PANTHER" id="PTHR43666">
    <property type="entry name" value="TLDD PROTEIN"/>
    <property type="match status" value="1"/>
</dbReference>
<dbReference type="Gene3D" id="3.30.2290.10">
    <property type="entry name" value="PmbA/TldD superfamily"/>
    <property type="match status" value="1"/>
</dbReference>
<dbReference type="Pfam" id="PF19289">
    <property type="entry name" value="PmbA_TldD_3rd"/>
    <property type="match status" value="1"/>
</dbReference>
<proteinExistence type="predicted"/>
<sequence>MTHRHDMLEKVLDQVGSGVEAEIRLVTGVESLTRFANSFIHQNVSEEISLMSLRVALDGRVASASGTVTDEETLERLVATAIDAAQRQPIDPEWPGVQNPAITPAIEHWDAETAQAAPEDRARKVKEFVDAGPSMKAAGYCSTSAAEVFFVNTNGHFAAGRATTAILDGIHQTGHSAGSGHQTSQDLASIDAMAVGALAAQRAVDSLDTYDIKPGDYEVVLSQECVATIAIFLGAYGFNAKVYNEGMSFVELGTQQFDEAFTMADDALDDRGLEVPFDVEGTSRRRVDLVTGGVTRGLTYDRRTAAKAGLESTGNAVPGGDGFGPMATQVFIDQGEQTVGEMIADVERGLYVATFNYCRVLDPKSLAVTGLTRNGTFMIENGKISGAVNGLRFTQSFVDALGPERILGLGNDARWADSEFGPALMHAPSMHLASWHFTGGTDG</sequence>
<evidence type="ECO:0000259" key="2">
    <source>
        <dbReference type="Pfam" id="PF19289"/>
    </source>
</evidence>
<dbReference type="PANTHER" id="PTHR43666:SF1">
    <property type="entry name" value="CONSERVED PROTEIN"/>
    <property type="match status" value="1"/>
</dbReference>
<feature type="domain" description="Metalloprotease TldD/E N-terminal" evidence="1">
    <location>
        <begin position="21"/>
        <end position="85"/>
    </location>
</feature>
<dbReference type="EMBL" id="UOEK01000031">
    <property type="protein sequence ID" value="VAV92768.1"/>
    <property type="molecule type" value="Genomic_DNA"/>
</dbReference>
<protein>
    <submittedName>
        <fullName evidence="3">TldE/PmbA family protein, Actinobacterial subgroup</fullName>
    </submittedName>
</protein>